<dbReference type="SMART" id="SM00382">
    <property type="entry name" value="AAA"/>
    <property type="match status" value="2"/>
</dbReference>
<dbReference type="GO" id="GO:0016887">
    <property type="term" value="F:ATP hydrolysis activity"/>
    <property type="evidence" value="ECO:0007669"/>
    <property type="project" value="InterPro"/>
</dbReference>
<evidence type="ECO:0000256" key="1">
    <source>
        <dbReference type="ARBA" id="ARBA00022741"/>
    </source>
</evidence>
<dbReference type="SUPFAM" id="SSF52540">
    <property type="entry name" value="P-loop containing nucleoside triphosphate hydrolases"/>
    <property type="match status" value="2"/>
</dbReference>
<evidence type="ECO:0000313" key="5">
    <source>
        <dbReference type="EMBL" id="HIQ91402.1"/>
    </source>
</evidence>
<dbReference type="NCBIfam" id="NF000355">
    <property type="entry name" value="ribo_prot_ABC_F"/>
    <property type="match status" value="1"/>
</dbReference>
<dbReference type="InterPro" id="IPR032781">
    <property type="entry name" value="ABC_tran_Xtn"/>
</dbReference>
<accession>A0A9D0ZSP5</accession>
<feature type="domain" description="ABC transporter" evidence="4">
    <location>
        <begin position="314"/>
        <end position="517"/>
    </location>
</feature>
<dbReference type="Pfam" id="PF12848">
    <property type="entry name" value="ABC_tran_Xtn"/>
    <property type="match status" value="1"/>
</dbReference>
<evidence type="ECO:0000256" key="2">
    <source>
        <dbReference type="ARBA" id="ARBA00022840"/>
    </source>
</evidence>
<feature type="region of interest" description="Disordered" evidence="3">
    <location>
        <begin position="239"/>
        <end position="278"/>
    </location>
</feature>
<dbReference type="EMBL" id="DVFV01000124">
    <property type="protein sequence ID" value="HIQ91402.1"/>
    <property type="molecule type" value="Genomic_DNA"/>
</dbReference>
<keyword evidence="1" id="KW-0547">Nucleotide-binding</keyword>
<evidence type="ECO:0000313" key="6">
    <source>
        <dbReference type="Proteomes" id="UP000886786"/>
    </source>
</evidence>
<dbReference type="PANTHER" id="PTHR42855:SF2">
    <property type="entry name" value="DRUG RESISTANCE ABC TRANSPORTER,ATP-BINDING PROTEIN"/>
    <property type="match status" value="1"/>
</dbReference>
<dbReference type="InterPro" id="IPR027417">
    <property type="entry name" value="P-loop_NTPase"/>
</dbReference>
<dbReference type="PANTHER" id="PTHR42855">
    <property type="entry name" value="ABC TRANSPORTER ATP-BINDING SUBUNIT"/>
    <property type="match status" value="1"/>
</dbReference>
<reference evidence="5" key="2">
    <citation type="journal article" date="2021" name="PeerJ">
        <title>Extensive microbial diversity within the chicken gut microbiome revealed by metagenomics and culture.</title>
        <authorList>
            <person name="Gilroy R."/>
            <person name="Ravi A."/>
            <person name="Getino M."/>
            <person name="Pursley I."/>
            <person name="Horton D.L."/>
            <person name="Alikhan N.F."/>
            <person name="Baker D."/>
            <person name="Gharbi K."/>
            <person name="Hall N."/>
            <person name="Watson M."/>
            <person name="Adriaenssens E.M."/>
            <person name="Foster-Nyarko E."/>
            <person name="Jarju S."/>
            <person name="Secka A."/>
            <person name="Antonio M."/>
            <person name="Oren A."/>
            <person name="Chaudhuri R.R."/>
            <person name="La Ragione R."/>
            <person name="Hildebrand F."/>
            <person name="Pallen M.J."/>
        </authorList>
    </citation>
    <scope>NUCLEOTIDE SEQUENCE</scope>
    <source>
        <strain evidence="5">CHK147-3167</strain>
    </source>
</reference>
<dbReference type="CDD" id="cd03221">
    <property type="entry name" value="ABCF_EF-3"/>
    <property type="match status" value="2"/>
</dbReference>
<feature type="domain" description="ABC transporter" evidence="4">
    <location>
        <begin position="4"/>
        <end position="214"/>
    </location>
</feature>
<name>A0A9D0ZSP5_9FIRM</name>
<gene>
    <name evidence="5" type="primary">abc-f</name>
    <name evidence="5" type="ORF">IAB27_07265</name>
</gene>
<dbReference type="PROSITE" id="PS00211">
    <property type="entry name" value="ABC_TRANSPORTER_1"/>
    <property type="match status" value="2"/>
</dbReference>
<dbReference type="Gene3D" id="3.40.50.300">
    <property type="entry name" value="P-loop containing nucleotide triphosphate hydrolases"/>
    <property type="match status" value="2"/>
</dbReference>
<dbReference type="InterPro" id="IPR003439">
    <property type="entry name" value="ABC_transporter-like_ATP-bd"/>
</dbReference>
<reference evidence="5" key="1">
    <citation type="submission" date="2020-10" db="EMBL/GenBank/DDBJ databases">
        <authorList>
            <person name="Gilroy R."/>
        </authorList>
    </citation>
    <scope>NUCLEOTIDE SEQUENCE</scope>
    <source>
        <strain evidence="5">CHK147-3167</strain>
    </source>
</reference>
<dbReference type="GO" id="GO:0005524">
    <property type="term" value="F:ATP binding"/>
    <property type="evidence" value="ECO:0007669"/>
    <property type="project" value="UniProtKB-KW"/>
</dbReference>
<evidence type="ECO:0000256" key="3">
    <source>
        <dbReference type="SAM" id="MobiDB-lite"/>
    </source>
</evidence>
<evidence type="ECO:0000259" key="4">
    <source>
        <dbReference type="PROSITE" id="PS50893"/>
    </source>
</evidence>
<dbReference type="InterPro" id="IPR017871">
    <property type="entry name" value="ABC_transporter-like_CS"/>
</dbReference>
<sequence>MPVIKFSNVSKSYGDIKVLDKVSFDINEGDKIGIVGPNGSGKSTLIKLIMGIEDPDSGKVEVSSKSSAGYLKQATDYSVSDFINMSLDKEEISNFLRLMGNLHLDKDIDFTDERVENLSGGERTKMAIASILATGPNLLLLDEPTNHVDLESVSWLINVIREYPGTVLASSHDRYFLNEVANKILEVRDGKVSEYFGNYDAYEREREAELESLRDKYEFQQKQDKKILKEIRNLNEWSNKGEREAGRQGGSPSDARAKGVKDYHQTKAARVARSAKNKKSRLEQMRSDYIEKPKEDKEIKFNFMGAASGADTLIRVSDLAKSFGDKTIFSSVNLTINRGEKIGLIGPNGSGKSTFIKILMGRVKPDTGEVWKTPSLKAAYMSQDVFDLDGEMTIFSMASEYETEKRQFFFSNLVNMGLNRDLFNHKIKTLSLGQQMRIKLVQIIVNDYNLLILDEPTNHLDLPNKIELERALMSFPGSIVMASHDRYMLSKVTNKVFIFENEKITRLEDGYKEYMENRK</sequence>
<feature type="compositionally biased region" description="Basic and acidic residues" evidence="3">
    <location>
        <begin position="255"/>
        <end position="265"/>
    </location>
</feature>
<dbReference type="PROSITE" id="PS50893">
    <property type="entry name" value="ABC_TRANSPORTER_2"/>
    <property type="match status" value="2"/>
</dbReference>
<dbReference type="AlphaFoldDB" id="A0A9D0ZSP5"/>
<dbReference type="InterPro" id="IPR003593">
    <property type="entry name" value="AAA+_ATPase"/>
</dbReference>
<protein>
    <submittedName>
        <fullName evidence="5">ABC-F type ribosomal protection protein</fullName>
    </submittedName>
</protein>
<keyword evidence="2" id="KW-0067">ATP-binding</keyword>
<dbReference type="InterPro" id="IPR051309">
    <property type="entry name" value="ABCF_ATPase"/>
</dbReference>
<comment type="caution">
    <text evidence="5">The sequence shown here is derived from an EMBL/GenBank/DDBJ whole genome shotgun (WGS) entry which is preliminary data.</text>
</comment>
<dbReference type="Proteomes" id="UP000886786">
    <property type="component" value="Unassembled WGS sequence"/>
</dbReference>
<dbReference type="Pfam" id="PF00005">
    <property type="entry name" value="ABC_tran"/>
    <property type="match status" value="2"/>
</dbReference>
<proteinExistence type="predicted"/>
<organism evidence="5 6">
    <name type="scientific">Candidatus Coprosoma intestinipullorum</name>
    <dbReference type="NCBI Taxonomy" id="2840752"/>
    <lineage>
        <taxon>Bacteria</taxon>
        <taxon>Bacillati</taxon>
        <taxon>Bacillota</taxon>
        <taxon>Bacillota incertae sedis</taxon>
        <taxon>Candidatus Coprosoma</taxon>
    </lineage>
</organism>